<feature type="domain" description="Homeobox" evidence="6">
    <location>
        <begin position="164"/>
        <end position="222"/>
    </location>
</feature>
<keyword evidence="2 4" id="KW-0371">Homeobox</keyword>
<dbReference type="AlphaFoldDB" id="R7TN25"/>
<reference evidence="7 9" key="2">
    <citation type="journal article" date="2013" name="Nature">
        <title>Insights into bilaterian evolution from three spiralian genomes.</title>
        <authorList>
            <person name="Simakov O."/>
            <person name="Marletaz F."/>
            <person name="Cho S.J."/>
            <person name="Edsinger-Gonzales E."/>
            <person name="Havlak P."/>
            <person name="Hellsten U."/>
            <person name="Kuo D.H."/>
            <person name="Larsson T."/>
            <person name="Lv J."/>
            <person name="Arendt D."/>
            <person name="Savage R."/>
            <person name="Osoegawa K."/>
            <person name="de Jong P."/>
            <person name="Grimwood J."/>
            <person name="Chapman J.A."/>
            <person name="Shapiro H."/>
            <person name="Aerts A."/>
            <person name="Otillar R.P."/>
            <person name="Terry A.Y."/>
            <person name="Boore J.L."/>
            <person name="Grigoriev I.V."/>
            <person name="Lindberg D.R."/>
            <person name="Seaver E.C."/>
            <person name="Weisblat D.A."/>
            <person name="Putnam N.H."/>
            <person name="Rokhsar D.S."/>
        </authorList>
    </citation>
    <scope>NUCLEOTIDE SEQUENCE</scope>
    <source>
        <strain evidence="7 9">I ESC-2004</strain>
    </source>
</reference>
<evidence type="ECO:0000256" key="5">
    <source>
        <dbReference type="SAM" id="MobiDB-lite"/>
    </source>
</evidence>
<protein>
    <recommendedName>
        <fullName evidence="6">Homeobox domain-containing protein</fullName>
    </recommendedName>
</protein>
<dbReference type="EMBL" id="AMQN01011908">
    <property type="status" value="NOT_ANNOTATED_CDS"/>
    <property type="molecule type" value="Genomic_DNA"/>
</dbReference>
<feature type="compositionally biased region" description="Low complexity" evidence="5">
    <location>
        <begin position="136"/>
        <end position="152"/>
    </location>
</feature>
<dbReference type="HOGENOM" id="CLU_998345_0_0_1"/>
<evidence type="ECO:0000256" key="2">
    <source>
        <dbReference type="ARBA" id="ARBA00023155"/>
    </source>
</evidence>
<dbReference type="SMART" id="SM00389">
    <property type="entry name" value="HOX"/>
    <property type="match status" value="1"/>
</dbReference>
<dbReference type="PANTHER" id="PTHR11850">
    <property type="entry name" value="HOMEOBOX PROTEIN TRANSCRIPTION FACTORS"/>
    <property type="match status" value="1"/>
</dbReference>
<dbReference type="GO" id="GO:0005634">
    <property type="term" value="C:nucleus"/>
    <property type="evidence" value="ECO:0007669"/>
    <property type="project" value="UniProtKB-SubCell"/>
</dbReference>
<dbReference type="SUPFAM" id="SSF46689">
    <property type="entry name" value="Homeodomain-like"/>
    <property type="match status" value="1"/>
</dbReference>
<dbReference type="InterPro" id="IPR009057">
    <property type="entry name" value="Homeodomain-like_sf"/>
</dbReference>
<dbReference type="CDD" id="cd00086">
    <property type="entry name" value="homeodomain"/>
    <property type="match status" value="1"/>
</dbReference>
<dbReference type="Gene3D" id="1.10.10.60">
    <property type="entry name" value="Homeodomain-like"/>
    <property type="match status" value="1"/>
</dbReference>
<evidence type="ECO:0000313" key="9">
    <source>
        <dbReference type="Proteomes" id="UP000014760"/>
    </source>
</evidence>
<dbReference type="InterPro" id="IPR008422">
    <property type="entry name" value="KN_HD"/>
</dbReference>
<evidence type="ECO:0000259" key="6">
    <source>
        <dbReference type="PROSITE" id="PS50071"/>
    </source>
</evidence>
<accession>R7TN25</accession>
<organism evidence="7">
    <name type="scientific">Capitella teleta</name>
    <name type="common">Polychaete worm</name>
    <dbReference type="NCBI Taxonomy" id="283909"/>
    <lineage>
        <taxon>Eukaryota</taxon>
        <taxon>Metazoa</taxon>
        <taxon>Spiralia</taxon>
        <taxon>Lophotrochozoa</taxon>
        <taxon>Annelida</taxon>
        <taxon>Polychaeta</taxon>
        <taxon>Sedentaria</taxon>
        <taxon>Scolecida</taxon>
        <taxon>Capitellidae</taxon>
        <taxon>Capitella</taxon>
    </lineage>
</organism>
<reference evidence="8" key="3">
    <citation type="submission" date="2015-06" db="UniProtKB">
        <authorList>
            <consortium name="EnsemblMetazoa"/>
        </authorList>
    </citation>
    <scope>IDENTIFICATION</scope>
</reference>
<dbReference type="STRING" id="283909.R7TN25"/>
<feature type="region of interest" description="Disordered" evidence="5">
    <location>
        <begin position="1"/>
        <end position="27"/>
    </location>
</feature>
<dbReference type="InterPro" id="IPR001356">
    <property type="entry name" value="HD"/>
</dbReference>
<evidence type="ECO:0000313" key="8">
    <source>
        <dbReference type="EnsemblMetazoa" id="CapteP213976"/>
    </source>
</evidence>
<dbReference type="Pfam" id="PF05920">
    <property type="entry name" value="Homeobox_KN"/>
    <property type="match status" value="1"/>
</dbReference>
<dbReference type="EMBL" id="KB309179">
    <property type="protein sequence ID" value="ELT95263.1"/>
    <property type="molecule type" value="Genomic_DNA"/>
</dbReference>
<name>R7TN25_CAPTE</name>
<dbReference type="GO" id="GO:0003677">
    <property type="term" value="F:DNA binding"/>
    <property type="evidence" value="ECO:0007669"/>
    <property type="project" value="UniProtKB-UniRule"/>
</dbReference>
<comment type="subcellular location">
    <subcellularLocation>
        <location evidence="4">Nucleus</location>
    </subcellularLocation>
</comment>
<dbReference type="EnsemblMetazoa" id="CapteT213976">
    <property type="protein sequence ID" value="CapteP213976"/>
    <property type="gene ID" value="CapteG213976"/>
</dbReference>
<keyword evidence="1 4" id="KW-0238">DNA-binding</keyword>
<evidence type="ECO:0000256" key="3">
    <source>
        <dbReference type="ARBA" id="ARBA00023242"/>
    </source>
</evidence>
<dbReference type="InterPro" id="IPR050224">
    <property type="entry name" value="TALE_homeobox"/>
</dbReference>
<sequence length="279" mass="31427">MAQTDRFSCIKSEPHDPEPKNKQPTLVRPWESKPPCHDMQEDAVQLLTELQCLMLTPRDPWTKHLHAWYIHEAHRLSSHFACAILMSSPGQQASLNSNRLLMLSALTQHTRALLHEHLLRHTSNDPSLPSAGSPKTTSSASSSSASSSSASSSSASTTLQVCCKKRSLPAEAVVLMSKWYQENFHYPYPDKEDMQHFASAGGITVGQVKKWMANKRVRSLNTLSYNGSVHPKRKHNKLRSAAAKSNEDQLQRSREKSQTYLVHNSVNNYMFLQYPGIYM</sequence>
<dbReference type="Proteomes" id="UP000014760">
    <property type="component" value="Unassembled WGS sequence"/>
</dbReference>
<evidence type="ECO:0000256" key="4">
    <source>
        <dbReference type="PROSITE-ProRule" id="PRU00108"/>
    </source>
</evidence>
<keyword evidence="3 4" id="KW-0539">Nucleus</keyword>
<feature type="compositionally biased region" description="Basic and acidic residues" evidence="5">
    <location>
        <begin position="245"/>
        <end position="256"/>
    </location>
</feature>
<gene>
    <name evidence="7" type="ORF">CAPTEDRAFT_213976</name>
</gene>
<evidence type="ECO:0000256" key="1">
    <source>
        <dbReference type="ARBA" id="ARBA00023125"/>
    </source>
</evidence>
<proteinExistence type="predicted"/>
<reference evidence="9" key="1">
    <citation type="submission" date="2012-12" db="EMBL/GenBank/DDBJ databases">
        <authorList>
            <person name="Hellsten U."/>
            <person name="Grimwood J."/>
            <person name="Chapman J.A."/>
            <person name="Shapiro H."/>
            <person name="Aerts A."/>
            <person name="Otillar R.P."/>
            <person name="Terry A.Y."/>
            <person name="Boore J.L."/>
            <person name="Simakov O."/>
            <person name="Marletaz F."/>
            <person name="Cho S.-J."/>
            <person name="Edsinger-Gonzales E."/>
            <person name="Havlak P."/>
            <person name="Kuo D.-H."/>
            <person name="Larsson T."/>
            <person name="Lv J."/>
            <person name="Arendt D."/>
            <person name="Savage R."/>
            <person name="Osoegawa K."/>
            <person name="de Jong P."/>
            <person name="Lindberg D.R."/>
            <person name="Seaver E.C."/>
            <person name="Weisblat D.A."/>
            <person name="Putnam N.H."/>
            <person name="Grigoriev I.V."/>
            <person name="Rokhsar D.S."/>
        </authorList>
    </citation>
    <scope>NUCLEOTIDE SEQUENCE</scope>
    <source>
        <strain evidence="9">I ESC-2004</strain>
    </source>
</reference>
<dbReference type="PROSITE" id="PS50071">
    <property type="entry name" value="HOMEOBOX_2"/>
    <property type="match status" value="1"/>
</dbReference>
<feature type="region of interest" description="Disordered" evidence="5">
    <location>
        <begin position="122"/>
        <end position="152"/>
    </location>
</feature>
<dbReference type="GO" id="GO:0006355">
    <property type="term" value="P:regulation of DNA-templated transcription"/>
    <property type="evidence" value="ECO:0007669"/>
    <property type="project" value="InterPro"/>
</dbReference>
<feature type="DNA-binding region" description="Homeobox" evidence="4">
    <location>
        <begin position="166"/>
        <end position="223"/>
    </location>
</feature>
<feature type="region of interest" description="Disordered" evidence="5">
    <location>
        <begin position="230"/>
        <end position="256"/>
    </location>
</feature>
<keyword evidence="9" id="KW-1185">Reference proteome</keyword>
<feature type="compositionally biased region" description="Basic and acidic residues" evidence="5">
    <location>
        <begin position="12"/>
        <end position="21"/>
    </location>
</feature>
<evidence type="ECO:0000313" key="7">
    <source>
        <dbReference type="EMBL" id="ELT95263.1"/>
    </source>
</evidence>
<dbReference type="OrthoDB" id="4187154at2759"/>